<gene>
    <name evidence="3" type="ORF">HMPREF9442_01064</name>
</gene>
<dbReference type="HOGENOM" id="CLU_507966_0_0_10"/>
<evidence type="ECO:0008006" key="5">
    <source>
        <dbReference type="Google" id="ProtNLM"/>
    </source>
</evidence>
<dbReference type="InterPro" id="IPR013431">
    <property type="entry name" value="Delta_60_rpt"/>
</dbReference>
<dbReference type="PROSITE" id="PS51257">
    <property type="entry name" value="PROKAR_LIPOPROTEIN"/>
    <property type="match status" value="1"/>
</dbReference>
<dbReference type="InterPro" id="IPR033426">
    <property type="entry name" value="DUF5124"/>
</dbReference>
<protein>
    <recommendedName>
        <fullName evidence="5">DUF5008 domain-containing protein</fullName>
    </recommendedName>
</protein>
<keyword evidence="4" id="KW-1185">Reference proteome</keyword>
<dbReference type="Gene3D" id="2.80.10.50">
    <property type="match status" value="1"/>
</dbReference>
<evidence type="ECO:0000313" key="4">
    <source>
        <dbReference type="Proteomes" id="UP000005546"/>
    </source>
</evidence>
<sequence>MKLVMKYGVGLYGVLSLLTGFSGCEELDHSISEDPYGGGKVQFDLRLLSEDPVPAKGYPGDTVVFKADGLLNYCVPEKGEYAFKFYLGEQETKILAATDTTLTVRVPDECVSSNTYLVMENQVFYGPYFPIEGNISVDKSWDLSAKVVDGIVYGSVSQYGKPQNNYLVGGFQHLAQYEHWCIGHVNSKGVVTRWSSSDFGTDYGVKPSSFEGDTPPYINSISAFEDGRMLVSGMFSAFEVYNPKNGGLYDLKDRVYVNNIMVLRSNAHPDTTQQYVFEDAGKESNGKPIRYSFSKLNGGSLQPIVRSFVTSGQKIVAVGNLTQYVCNEYASSYVDSKQRISPVASAFRMDDCGVLDSTYRLVDKVGHYSGAGGGIIADACMDKDDGVVLVGSFTSFDGVPVPGMVRLDAGGNVDHAFLENLGAGPDGNVTMVRYNKALDKMMVVGGFKHVNGQPRQQMAMLNPDGTLDETFVPREIGGGTVNFAQLIDKEKVIVSGTFSTYGGVPRLGFLILEMDGMAQQKFNVPGAFNGQLYHVAETETTLGSYGLLLMGSFDRFNGQKANNVLMLEVNLDH</sequence>
<feature type="domain" description="DUF5008" evidence="1">
    <location>
        <begin position="25"/>
        <end position="127"/>
    </location>
</feature>
<dbReference type="RefSeq" id="WP_008625854.1">
    <property type="nucleotide sequence ID" value="NZ_GL883828.1"/>
</dbReference>
<accession>F3QSA7</accession>
<dbReference type="Pfam" id="PF17164">
    <property type="entry name" value="DUF5122"/>
    <property type="match status" value="2"/>
</dbReference>
<reference evidence="3 4" key="1">
    <citation type="submission" date="2011-02" db="EMBL/GenBank/DDBJ databases">
        <authorList>
            <person name="Weinstock G."/>
            <person name="Sodergren E."/>
            <person name="Clifton S."/>
            <person name="Fulton L."/>
            <person name="Fulton B."/>
            <person name="Courtney L."/>
            <person name="Fronick C."/>
            <person name="Harrison M."/>
            <person name="Strong C."/>
            <person name="Farmer C."/>
            <person name="Delahaunty K."/>
            <person name="Markovic C."/>
            <person name="Hall O."/>
            <person name="Minx P."/>
            <person name="Tomlinson C."/>
            <person name="Mitreva M."/>
            <person name="Hou S."/>
            <person name="Chen J."/>
            <person name="Wollam A."/>
            <person name="Pepin K.H."/>
            <person name="Johnson M."/>
            <person name="Bhonagiri V."/>
            <person name="Zhang X."/>
            <person name="Suruliraj S."/>
            <person name="Warren W."/>
            <person name="Chinwalla A."/>
            <person name="Mardis E.R."/>
            <person name="Wilson R.K."/>
        </authorList>
    </citation>
    <scope>NUCLEOTIDE SEQUENCE [LARGE SCALE GENOMIC DNA]</scope>
    <source>
        <strain evidence="3 4">YIT 11841</strain>
    </source>
</reference>
<organism evidence="3 4">
    <name type="scientific">Paraprevotella xylaniphila YIT 11841</name>
    <dbReference type="NCBI Taxonomy" id="762982"/>
    <lineage>
        <taxon>Bacteria</taxon>
        <taxon>Pseudomonadati</taxon>
        <taxon>Bacteroidota</taxon>
        <taxon>Bacteroidia</taxon>
        <taxon>Bacteroidales</taxon>
        <taxon>Prevotellaceae</taxon>
        <taxon>Paraprevotella</taxon>
    </lineage>
</organism>
<feature type="domain" description="DUF5124" evidence="2">
    <location>
        <begin position="133"/>
        <end position="204"/>
    </location>
</feature>
<dbReference type="Pfam" id="PF16400">
    <property type="entry name" value="DUF5008"/>
    <property type="match status" value="1"/>
</dbReference>
<comment type="caution">
    <text evidence="3">The sequence shown here is derived from an EMBL/GenBank/DDBJ whole genome shotgun (WGS) entry which is preliminary data.</text>
</comment>
<evidence type="ECO:0000259" key="1">
    <source>
        <dbReference type="Pfam" id="PF16400"/>
    </source>
</evidence>
<evidence type="ECO:0000259" key="2">
    <source>
        <dbReference type="Pfam" id="PF17160"/>
    </source>
</evidence>
<proteinExistence type="predicted"/>
<dbReference type="eggNOG" id="COG3386">
    <property type="taxonomic scope" value="Bacteria"/>
</dbReference>
<dbReference type="AlphaFoldDB" id="F3QSA7"/>
<evidence type="ECO:0000313" key="3">
    <source>
        <dbReference type="EMBL" id="EGG55448.1"/>
    </source>
</evidence>
<dbReference type="OrthoDB" id="9805017at2"/>
<dbReference type="Proteomes" id="UP000005546">
    <property type="component" value="Unassembled WGS sequence"/>
</dbReference>
<dbReference type="InterPro" id="IPR032175">
    <property type="entry name" value="DUF5008"/>
</dbReference>
<name>F3QSA7_9BACT</name>
<dbReference type="Pfam" id="PF17160">
    <property type="entry name" value="DUF5124"/>
    <property type="match status" value="1"/>
</dbReference>
<dbReference type="EMBL" id="AFBR01000025">
    <property type="protein sequence ID" value="EGG55448.1"/>
    <property type="molecule type" value="Genomic_DNA"/>
</dbReference>
<dbReference type="STRING" id="762982.HMPREF9442_01064"/>